<dbReference type="SUPFAM" id="SSF81383">
    <property type="entry name" value="F-box domain"/>
    <property type="match status" value="1"/>
</dbReference>
<evidence type="ECO:0000313" key="4">
    <source>
        <dbReference type="Proteomes" id="UP000604825"/>
    </source>
</evidence>
<feature type="region of interest" description="Disordered" evidence="1">
    <location>
        <begin position="1"/>
        <end position="55"/>
    </location>
</feature>
<proteinExistence type="predicted"/>
<dbReference type="InterPro" id="IPR055302">
    <property type="entry name" value="F-box_dom-containing"/>
</dbReference>
<evidence type="ECO:0000313" key="3">
    <source>
        <dbReference type="EMBL" id="CAD6247334.1"/>
    </source>
</evidence>
<protein>
    <recommendedName>
        <fullName evidence="2">F-box/LRR-repeat protein 15/At3g58940/PEG3-like LRR domain-containing protein</fullName>
    </recommendedName>
</protein>
<organism evidence="3 4">
    <name type="scientific">Miscanthus lutarioriparius</name>
    <dbReference type="NCBI Taxonomy" id="422564"/>
    <lineage>
        <taxon>Eukaryota</taxon>
        <taxon>Viridiplantae</taxon>
        <taxon>Streptophyta</taxon>
        <taxon>Embryophyta</taxon>
        <taxon>Tracheophyta</taxon>
        <taxon>Spermatophyta</taxon>
        <taxon>Magnoliopsida</taxon>
        <taxon>Liliopsida</taxon>
        <taxon>Poales</taxon>
        <taxon>Poaceae</taxon>
        <taxon>PACMAD clade</taxon>
        <taxon>Panicoideae</taxon>
        <taxon>Andropogonodae</taxon>
        <taxon>Andropogoneae</taxon>
        <taxon>Saccharinae</taxon>
        <taxon>Miscanthus</taxon>
    </lineage>
</organism>
<evidence type="ECO:0000256" key="1">
    <source>
        <dbReference type="SAM" id="MobiDB-lite"/>
    </source>
</evidence>
<keyword evidence="4" id="KW-1185">Reference proteome</keyword>
<dbReference type="InterPro" id="IPR055411">
    <property type="entry name" value="LRR_FXL15/At3g58940/PEG3-like"/>
</dbReference>
<comment type="caution">
    <text evidence="3">The sequence shown here is derived from an EMBL/GenBank/DDBJ whole genome shotgun (WGS) entry which is preliminary data.</text>
</comment>
<dbReference type="OrthoDB" id="693675at2759"/>
<evidence type="ECO:0000259" key="2">
    <source>
        <dbReference type="Pfam" id="PF24758"/>
    </source>
</evidence>
<dbReference type="InterPro" id="IPR036047">
    <property type="entry name" value="F-box-like_dom_sf"/>
</dbReference>
<feature type="domain" description="F-box/LRR-repeat protein 15/At3g58940/PEG3-like LRR" evidence="2">
    <location>
        <begin position="231"/>
        <end position="310"/>
    </location>
</feature>
<reference evidence="3" key="1">
    <citation type="submission" date="2020-10" db="EMBL/GenBank/DDBJ databases">
        <authorList>
            <person name="Han B."/>
            <person name="Lu T."/>
            <person name="Zhao Q."/>
            <person name="Huang X."/>
            <person name="Zhao Y."/>
        </authorList>
    </citation>
    <scope>NUCLEOTIDE SEQUENCE</scope>
</reference>
<sequence>MELMCPSAKRRRSEDLVAGEPPPRATEATEAANLGPTTHSEEPPRGGGGGGDVDRISGLPDAVLGEIVSLLSTKEVGRTQILASRWRHVWLASPLVIDGRDLCTKPKGLRDDKLFTAVNEALASVVSLILSAHPSPGRRFCVPPHYLHDRPATVDAWLSSPALHNLQELDFWEGKHMTHRYDRPYPLAPPPASTFRFSATLRVATLSKCELPDSSVEGIHFPHLKQHGLENPTNLTIISAPKLETLGCLDDDCFERTRLVFGTIFIQGLKVVSLTTTLSSVKTLAVASYSINLDTVIELMKCFPCLENLY</sequence>
<dbReference type="EMBL" id="CAJGYO010000007">
    <property type="protein sequence ID" value="CAD6247334.1"/>
    <property type="molecule type" value="Genomic_DNA"/>
</dbReference>
<name>A0A811PTR8_9POAL</name>
<dbReference type="Pfam" id="PF24758">
    <property type="entry name" value="LRR_At5g56370"/>
    <property type="match status" value="1"/>
</dbReference>
<accession>A0A811PTR8</accession>
<dbReference type="PANTHER" id="PTHR32141:SF123">
    <property type="entry name" value="F-BOX DOMAIN-CONTAINING PROTEIN"/>
    <property type="match status" value="1"/>
</dbReference>
<dbReference type="AlphaFoldDB" id="A0A811PTR8"/>
<dbReference type="Proteomes" id="UP000604825">
    <property type="component" value="Unassembled WGS sequence"/>
</dbReference>
<gene>
    <name evidence="3" type="ORF">NCGR_LOCUS31539</name>
</gene>
<dbReference type="PANTHER" id="PTHR32141">
    <property type="match status" value="1"/>
</dbReference>